<dbReference type="EC" id="2.7.6.2" evidence="5"/>
<evidence type="ECO:0000259" key="6">
    <source>
        <dbReference type="Pfam" id="PF04263"/>
    </source>
</evidence>
<keyword evidence="2" id="KW-0547">Nucleotide-binding</keyword>
<dbReference type="NCBIfam" id="TIGR01378">
    <property type="entry name" value="thi_PPkinase"/>
    <property type="match status" value="1"/>
</dbReference>
<sequence length="222" mass="24588">MDILPDFSGPQNASETDAVILAAGDFPTHPIPLGLLARAAEGRIICCDGAADRLLREGFTPLAVVGDGDSISPEARRRLSDCLHIESEQDTNDLSKAVRYAVSQGMRRLTILGATGRREDHTLGNISLLADYQARGLDVEMWTDYGVFTPATGCQTFASRAGQQFSVFCLDDAPLTLRDVRWPLEGRRITRWWQATLNEALTDTFRVETRGRIIVFRTYITL</sequence>
<dbReference type="Pfam" id="PF21275">
    <property type="entry name" value="Thi_PPkinase_C"/>
    <property type="match status" value="1"/>
</dbReference>
<feature type="domain" description="Thiamin pyrophosphokinase catalytic" evidence="6">
    <location>
        <begin position="44"/>
        <end position="139"/>
    </location>
</feature>
<dbReference type="SUPFAM" id="SSF63999">
    <property type="entry name" value="Thiamin pyrophosphokinase, catalytic domain"/>
    <property type="match status" value="1"/>
</dbReference>
<dbReference type="InterPro" id="IPR036759">
    <property type="entry name" value="TPK_catalytic_sf"/>
</dbReference>
<accession>W2CRF4</accession>
<evidence type="ECO:0000313" key="8">
    <source>
        <dbReference type="EMBL" id="ETK09007.1"/>
    </source>
</evidence>
<evidence type="ECO:0000313" key="9">
    <source>
        <dbReference type="Proteomes" id="UP000018874"/>
    </source>
</evidence>
<feature type="domain" description="Thiamin pyrophosphokinase-like substrate-binding" evidence="7">
    <location>
        <begin position="146"/>
        <end position="216"/>
    </location>
</feature>
<evidence type="ECO:0000256" key="1">
    <source>
        <dbReference type="ARBA" id="ARBA00022679"/>
    </source>
</evidence>
<protein>
    <recommendedName>
        <fullName evidence="5">Thiamine diphosphokinase</fullName>
        <ecNumber evidence="5">2.7.6.2</ecNumber>
    </recommendedName>
</protein>
<dbReference type="CDD" id="cd07995">
    <property type="entry name" value="TPK"/>
    <property type="match status" value="1"/>
</dbReference>
<proteinExistence type="predicted"/>
<keyword evidence="4" id="KW-0067">ATP-binding</keyword>
<keyword evidence="1" id="KW-0808">Transferase</keyword>
<keyword evidence="3 8" id="KW-0418">Kinase</keyword>
<dbReference type="InterPro" id="IPR053149">
    <property type="entry name" value="TPK"/>
</dbReference>
<dbReference type="InterPro" id="IPR006282">
    <property type="entry name" value="Thi_PPkinase"/>
</dbReference>
<dbReference type="Proteomes" id="UP000018874">
    <property type="component" value="Unassembled WGS sequence"/>
</dbReference>
<dbReference type="GO" id="GO:0004788">
    <property type="term" value="F:thiamine diphosphokinase activity"/>
    <property type="evidence" value="ECO:0007669"/>
    <property type="project" value="UniProtKB-UniRule"/>
</dbReference>
<dbReference type="InterPro" id="IPR049442">
    <property type="entry name" value="Thi_PPkinase-like_C"/>
</dbReference>
<dbReference type="GO" id="GO:0016301">
    <property type="term" value="F:kinase activity"/>
    <property type="evidence" value="ECO:0007669"/>
    <property type="project" value="UniProtKB-KW"/>
</dbReference>
<dbReference type="AlphaFoldDB" id="W2CRF4"/>
<comment type="caution">
    <text evidence="8">The sequence shown here is derived from an EMBL/GenBank/DDBJ whole genome shotgun (WGS) entry which is preliminary data.</text>
</comment>
<dbReference type="InterPro" id="IPR007371">
    <property type="entry name" value="TPK_catalytic"/>
</dbReference>
<gene>
    <name evidence="8" type="ORF">T231_11355</name>
</gene>
<dbReference type="Gene3D" id="3.40.50.10240">
    <property type="entry name" value="Thiamin pyrophosphokinase, catalytic domain"/>
    <property type="match status" value="1"/>
</dbReference>
<evidence type="ECO:0000256" key="3">
    <source>
        <dbReference type="ARBA" id="ARBA00022777"/>
    </source>
</evidence>
<dbReference type="PATRIC" id="fig|1411021.3.peg.1444"/>
<dbReference type="PANTHER" id="PTHR41299:SF1">
    <property type="entry name" value="THIAMINE PYROPHOSPHOKINASE"/>
    <property type="match status" value="1"/>
</dbReference>
<dbReference type="GO" id="GO:0006772">
    <property type="term" value="P:thiamine metabolic process"/>
    <property type="evidence" value="ECO:0007669"/>
    <property type="project" value="UniProtKB-UniRule"/>
</dbReference>
<name>W2CRF4_9BACT</name>
<evidence type="ECO:0000256" key="4">
    <source>
        <dbReference type="ARBA" id="ARBA00022840"/>
    </source>
</evidence>
<organism evidence="8 9">
    <name type="scientific">Tannerella sp. oral taxon BU063 isolate Cell 6/7/9</name>
    <dbReference type="NCBI Taxonomy" id="1411021"/>
    <lineage>
        <taxon>Bacteria</taxon>
        <taxon>Pseudomonadati</taxon>
        <taxon>Bacteroidota</taxon>
        <taxon>Bacteroidia</taxon>
        <taxon>Bacteroidales</taxon>
        <taxon>Tannerellaceae</taxon>
        <taxon>Tannerella</taxon>
    </lineage>
</organism>
<evidence type="ECO:0000259" key="7">
    <source>
        <dbReference type="Pfam" id="PF21275"/>
    </source>
</evidence>
<dbReference type="Pfam" id="PF04263">
    <property type="entry name" value="TPK_catalytic"/>
    <property type="match status" value="1"/>
</dbReference>
<dbReference type="PANTHER" id="PTHR41299">
    <property type="entry name" value="THIAMINE PYROPHOSPHOKINASE"/>
    <property type="match status" value="1"/>
</dbReference>
<dbReference type="EMBL" id="AYYD01001127">
    <property type="protein sequence ID" value="ETK09007.1"/>
    <property type="molecule type" value="Genomic_DNA"/>
</dbReference>
<evidence type="ECO:0000256" key="2">
    <source>
        <dbReference type="ARBA" id="ARBA00022741"/>
    </source>
</evidence>
<keyword evidence="9" id="KW-1185">Reference proteome</keyword>
<dbReference type="GO" id="GO:0005524">
    <property type="term" value="F:ATP binding"/>
    <property type="evidence" value="ECO:0007669"/>
    <property type="project" value="UniProtKB-KW"/>
</dbReference>
<evidence type="ECO:0000256" key="5">
    <source>
        <dbReference type="NCBIfam" id="TIGR01378"/>
    </source>
</evidence>
<reference evidence="8 9" key="1">
    <citation type="submission" date="2013-11" db="EMBL/GenBank/DDBJ databases">
        <title>Single cell genomics of uncultured Tannerella BU063 (oral taxon 286).</title>
        <authorList>
            <person name="Beall C.J."/>
            <person name="Campbell A.G."/>
            <person name="Griffen A.L."/>
            <person name="Podar M."/>
            <person name="Leys E.J."/>
        </authorList>
    </citation>
    <scope>NUCLEOTIDE SEQUENCE [LARGE SCALE GENOMIC DNA]</scope>
    <source>
        <strain evidence="8">Cell 6/7/9</strain>
    </source>
</reference>
<dbReference type="GO" id="GO:0009229">
    <property type="term" value="P:thiamine diphosphate biosynthetic process"/>
    <property type="evidence" value="ECO:0007669"/>
    <property type="project" value="InterPro"/>
</dbReference>